<dbReference type="AlphaFoldDB" id="A0AAD1U2M8"/>
<dbReference type="EMBL" id="CAMPGE010002041">
    <property type="protein sequence ID" value="CAI2360846.1"/>
    <property type="molecule type" value="Genomic_DNA"/>
</dbReference>
<dbReference type="Proteomes" id="UP001295684">
    <property type="component" value="Unassembled WGS sequence"/>
</dbReference>
<comment type="caution">
    <text evidence="1">The sequence shown here is derived from an EMBL/GenBank/DDBJ whole genome shotgun (WGS) entry which is preliminary data.</text>
</comment>
<evidence type="ECO:0000313" key="2">
    <source>
        <dbReference type="Proteomes" id="UP001295684"/>
    </source>
</evidence>
<keyword evidence="2" id="KW-1185">Reference proteome</keyword>
<evidence type="ECO:0000313" key="1">
    <source>
        <dbReference type="EMBL" id="CAI2360846.1"/>
    </source>
</evidence>
<organism evidence="1 2">
    <name type="scientific">Euplotes crassus</name>
    <dbReference type="NCBI Taxonomy" id="5936"/>
    <lineage>
        <taxon>Eukaryota</taxon>
        <taxon>Sar</taxon>
        <taxon>Alveolata</taxon>
        <taxon>Ciliophora</taxon>
        <taxon>Intramacronucleata</taxon>
        <taxon>Spirotrichea</taxon>
        <taxon>Hypotrichia</taxon>
        <taxon>Euplotida</taxon>
        <taxon>Euplotidae</taxon>
        <taxon>Moneuplotes</taxon>
    </lineage>
</organism>
<proteinExistence type="predicted"/>
<gene>
    <name evidence="1" type="ORF">ECRASSUSDP1_LOCUS2153</name>
</gene>
<protein>
    <submittedName>
        <fullName evidence="1">Uncharacterized protein</fullName>
    </submittedName>
</protein>
<sequence>MKSAKRRTKNVNKSLENLRIIVDHAHLSKLRPLTIYCIGKANFSKVYQFDIIIPKKIKTEEVGGKIEEGIKQNEKDFIQTKKLESIPQLKKRISNFNKSNLSEEETVEKQMESILSHPLVYKDLPSLVIDLRFKSFLNLELRNIFNQSGDIINSFADLKLRDKCIFLTDDKTLLTKKKELFLFTSCFHTKLYLKEIIPIDLLDNFRNDGTQIMEIEDILTEDCDLDEGKDDNYHRRIDPFRMMSEKLELIRILKKPQRLLLERITSLPKIGSQSLCIDKKRGKRIEDQVKLRKSMDKTRIHQQNGYYKICAHPTLKTFEMLRKSNDTKNQNCNKRNHSLSKPRYDYKMKGLSLKMTQDYKLPRNMSKAIPRGQSSEELIDTRYKKKWLDELEQKGITRNTTSFPDILKSPTAASSYKTYGKPQEKDLIEEEFSIEQELEDFRDRKLTALRVHNKADTGNLKRGMRFLEKLEEKFASSSRDFEITTRMNIKRDEIGKKIKQFKNKYTKLKVTEKKNSGLAISTSIDNSIHNTSRGTPLAMEKIVLSLQNPGSKKPRKKIKKPENADSFRYAQSMLDLSDSIMNVMGSKSSKKIQQETEDHPHYTARVLVEILKPSVSKASIK</sequence>
<reference evidence="1" key="1">
    <citation type="submission" date="2023-07" db="EMBL/GenBank/DDBJ databases">
        <authorList>
            <consortium name="AG Swart"/>
            <person name="Singh M."/>
            <person name="Singh A."/>
            <person name="Seah K."/>
            <person name="Emmerich C."/>
        </authorList>
    </citation>
    <scope>NUCLEOTIDE SEQUENCE</scope>
    <source>
        <strain evidence="1">DP1</strain>
    </source>
</reference>
<name>A0AAD1U2M8_EUPCR</name>
<accession>A0AAD1U2M8</accession>